<organism evidence="14 15">
    <name type="scientific">Frankliniella fusca</name>
    <dbReference type="NCBI Taxonomy" id="407009"/>
    <lineage>
        <taxon>Eukaryota</taxon>
        <taxon>Metazoa</taxon>
        <taxon>Ecdysozoa</taxon>
        <taxon>Arthropoda</taxon>
        <taxon>Hexapoda</taxon>
        <taxon>Insecta</taxon>
        <taxon>Pterygota</taxon>
        <taxon>Neoptera</taxon>
        <taxon>Paraneoptera</taxon>
        <taxon>Thysanoptera</taxon>
        <taxon>Terebrantia</taxon>
        <taxon>Thripoidea</taxon>
        <taxon>Thripidae</taxon>
        <taxon>Frankliniella</taxon>
    </lineage>
</organism>
<dbReference type="PROSITE" id="PS00237">
    <property type="entry name" value="G_PROTEIN_RECEP_F1_1"/>
    <property type="match status" value="1"/>
</dbReference>
<dbReference type="GO" id="GO:0001973">
    <property type="term" value="P:G protein-coupled adenosine receptor signaling pathway"/>
    <property type="evidence" value="ECO:0007669"/>
    <property type="project" value="TreeGrafter"/>
</dbReference>
<name>A0AAE1H468_9NEOP</name>
<dbReference type="PROSITE" id="PS50262">
    <property type="entry name" value="G_PROTEIN_RECEP_F1_2"/>
    <property type="match status" value="1"/>
</dbReference>
<reference evidence="14" key="2">
    <citation type="journal article" date="2023" name="BMC Genomics">
        <title>Pest status, molecular evolution, and epigenetic factors derived from the genome assembly of Frankliniella fusca, a thysanopteran phytovirus vector.</title>
        <authorList>
            <person name="Catto M.A."/>
            <person name="Labadie P.E."/>
            <person name="Jacobson A.L."/>
            <person name="Kennedy G.G."/>
            <person name="Srinivasan R."/>
            <person name="Hunt B.G."/>
        </authorList>
    </citation>
    <scope>NUCLEOTIDE SEQUENCE</scope>
    <source>
        <strain evidence="14">PL_HMW_Pooled</strain>
    </source>
</reference>
<dbReference type="PANTHER" id="PTHR24246">
    <property type="entry name" value="OLFACTORY RECEPTOR AND ADENOSINE RECEPTOR"/>
    <property type="match status" value="1"/>
</dbReference>
<evidence type="ECO:0000256" key="9">
    <source>
        <dbReference type="ARBA" id="ARBA00023180"/>
    </source>
</evidence>
<evidence type="ECO:0000256" key="8">
    <source>
        <dbReference type="ARBA" id="ARBA00023170"/>
    </source>
</evidence>
<dbReference type="GO" id="GO:0004930">
    <property type="term" value="F:G protein-coupled receptor activity"/>
    <property type="evidence" value="ECO:0007669"/>
    <property type="project" value="UniProtKB-KW"/>
</dbReference>
<evidence type="ECO:0000256" key="12">
    <source>
        <dbReference type="SAM" id="Phobius"/>
    </source>
</evidence>
<evidence type="ECO:0000256" key="1">
    <source>
        <dbReference type="ARBA" id="ARBA00004651"/>
    </source>
</evidence>
<comment type="caution">
    <text evidence="14">The sequence shown here is derived from an EMBL/GenBank/DDBJ whole genome shotgun (WGS) entry which is preliminary data.</text>
</comment>
<evidence type="ECO:0000256" key="11">
    <source>
        <dbReference type="RuleBase" id="RU000688"/>
    </source>
</evidence>
<keyword evidence="9" id="KW-0325">Glycoprotein</keyword>
<feature type="transmembrane region" description="Helical" evidence="12">
    <location>
        <begin position="107"/>
        <end position="131"/>
    </location>
</feature>
<dbReference type="Proteomes" id="UP001219518">
    <property type="component" value="Unassembled WGS sequence"/>
</dbReference>
<feature type="transmembrane region" description="Helical" evidence="12">
    <location>
        <begin position="71"/>
        <end position="95"/>
    </location>
</feature>
<sequence length="195" mass="20482">MTTDANASEPLSFLGLDFGLGYDNATDVVSAAANDSSSLVTAASTTVGVGPPASSASSPVAFVASLRDLNVPYAACEALVAVMAVAGNALVILAFQRERRLRRRTNYYIVSLAMADLLVGLLGIPFALLASVGLPHNLYACLFTVSLLVVLCTISIFCLVAVSVDRYWAILHPLGYSRNVSTKKAVGEYPARPPK</sequence>
<evidence type="ECO:0000256" key="2">
    <source>
        <dbReference type="ARBA" id="ARBA00010663"/>
    </source>
</evidence>
<evidence type="ECO:0000256" key="4">
    <source>
        <dbReference type="ARBA" id="ARBA00022692"/>
    </source>
</evidence>
<dbReference type="InterPro" id="IPR017452">
    <property type="entry name" value="GPCR_Rhodpsn_7TM"/>
</dbReference>
<keyword evidence="8 11" id="KW-0675">Receptor</keyword>
<dbReference type="EMBL" id="JAHWGI010000380">
    <property type="protein sequence ID" value="KAK3914459.1"/>
    <property type="molecule type" value="Genomic_DNA"/>
</dbReference>
<keyword evidence="4 11" id="KW-0812">Transmembrane</keyword>
<evidence type="ECO:0000256" key="3">
    <source>
        <dbReference type="ARBA" id="ARBA00022475"/>
    </source>
</evidence>
<keyword evidence="15" id="KW-1185">Reference proteome</keyword>
<dbReference type="InterPro" id="IPR000276">
    <property type="entry name" value="GPCR_Rhodpsn"/>
</dbReference>
<keyword evidence="5 12" id="KW-1133">Transmembrane helix</keyword>
<keyword evidence="10 11" id="KW-0807">Transducer</keyword>
<protein>
    <submittedName>
        <fullName evidence="14">Adenosine receptor A2b</fullName>
    </submittedName>
</protein>
<evidence type="ECO:0000256" key="6">
    <source>
        <dbReference type="ARBA" id="ARBA00023040"/>
    </source>
</evidence>
<dbReference type="Gene3D" id="1.20.1070.10">
    <property type="entry name" value="Rhodopsin 7-helix transmembrane proteins"/>
    <property type="match status" value="1"/>
</dbReference>
<evidence type="ECO:0000313" key="14">
    <source>
        <dbReference type="EMBL" id="KAK3914459.1"/>
    </source>
</evidence>
<dbReference type="GO" id="GO:0005886">
    <property type="term" value="C:plasma membrane"/>
    <property type="evidence" value="ECO:0007669"/>
    <property type="project" value="UniProtKB-SubCell"/>
</dbReference>
<dbReference type="PRINTS" id="PR00237">
    <property type="entry name" value="GPCRRHODOPSN"/>
</dbReference>
<feature type="transmembrane region" description="Helical" evidence="12">
    <location>
        <begin position="137"/>
        <end position="162"/>
    </location>
</feature>
<gene>
    <name evidence="14" type="ORF">KUF71_023860</name>
</gene>
<reference evidence="14" key="1">
    <citation type="submission" date="2021-07" db="EMBL/GenBank/DDBJ databases">
        <authorList>
            <person name="Catto M.A."/>
            <person name="Jacobson A."/>
            <person name="Kennedy G."/>
            <person name="Labadie P."/>
            <person name="Hunt B.G."/>
            <person name="Srinivasan R."/>
        </authorList>
    </citation>
    <scope>NUCLEOTIDE SEQUENCE</scope>
    <source>
        <strain evidence="14">PL_HMW_Pooled</strain>
        <tissue evidence="14">Head</tissue>
    </source>
</reference>
<evidence type="ECO:0000256" key="7">
    <source>
        <dbReference type="ARBA" id="ARBA00023136"/>
    </source>
</evidence>
<keyword evidence="3" id="KW-1003">Cell membrane</keyword>
<evidence type="ECO:0000256" key="5">
    <source>
        <dbReference type="ARBA" id="ARBA00022989"/>
    </source>
</evidence>
<evidence type="ECO:0000313" key="15">
    <source>
        <dbReference type="Proteomes" id="UP001219518"/>
    </source>
</evidence>
<accession>A0AAE1H468</accession>
<dbReference type="GO" id="GO:0007189">
    <property type="term" value="P:adenylate cyclase-activating G protein-coupled receptor signaling pathway"/>
    <property type="evidence" value="ECO:0007669"/>
    <property type="project" value="TreeGrafter"/>
</dbReference>
<dbReference type="Pfam" id="PF00001">
    <property type="entry name" value="7tm_1"/>
    <property type="match status" value="1"/>
</dbReference>
<keyword evidence="6 11" id="KW-0297">G-protein coupled receptor</keyword>
<evidence type="ECO:0000256" key="10">
    <source>
        <dbReference type="ARBA" id="ARBA00023224"/>
    </source>
</evidence>
<dbReference type="PANTHER" id="PTHR24246:SF27">
    <property type="entry name" value="ADENOSINE RECEPTOR, ISOFORM A"/>
    <property type="match status" value="1"/>
</dbReference>
<keyword evidence="7 12" id="KW-0472">Membrane</keyword>
<comment type="subcellular location">
    <subcellularLocation>
        <location evidence="1">Cell membrane</location>
        <topology evidence="1">Multi-pass membrane protein</topology>
    </subcellularLocation>
</comment>
<feature type="domain" description="G-protein coupled receptors family 1 profile" evidence="13">
    <location>
        <begin position="87"/>
        <end position="195"/>
    </location>
</feature>
<dbReference type="AlphaFoldDB" id="A0AAE1H468"/>
<comment type="similarity">
    <text evidence="2 11">Belongs to the G-protein coupled receptor 1 family.</text>
</comment>
<evidence type="ECO:0000259" key="13">
    <source>
        <dbReference type="PROSITE" id="PS50262"/>
    </source>
</evidence>
<dbReference type="SUPFAM" id="SSF81321">
    <property type="entry name" value="Family A G protein-coupled receptor-like"/>
    <property type="match status" value="1"/>
</dbReference>
<proteinExistence type="inferred from homology"/>